<accession>A0A378NTW6</accession>
<gene>
    <name evidence="2" type="ORF">NCTC10571_01472</name>
</gene>
<proteinExistence type="predicted"/>
<dbReference type="SUPFAM" id="SSF88874">
    <property type="entry name" value="Receptor-binding domain of short tail fibre protein gp12"/>
    <property type="match status" value="1"/>
</dbReference>
<evidence type="ECO:0000259" key="1">
    <source>
        <dbReference type="Pfam" id="PF21939"/>
    </source>
</evidence>
<dbReference type="Pfam" id="PF21939">
    <property type="entry name" value="Gp10_C"/>
    <property type="match status" value="1"/>
</dbReference>
<dbReference type="RefSeq" id="WP_115151674.1">
    <property type="nucleotide sequence ID" value="NZ_UGPP01000001.1"/>
</dbReference>
<dbReference type="SUPFAM" id="SSF69349">
    <property type="entry name" value="Phage fibre proteins"/>
    <property type="match status" value="1"/>
</dbReference>
<reference evidence="2 3" key="1">
    <citation type="submission" date="2018-06" db="EMBL/GenBank/DDBJ databases">
        <authorList>
            <consortium name="Pathogen Informatics"/>
            <person name="Doyle S."/>
        </authorList>
    </citation>
    <scope>NUCLEOTIDE SEQUENCE [LARGE SCALE GENOMIC DNA]</scope>
    <source>
        <strain evidence="2 3">NCTC10571</strain>
    </source>
</reference>
<protein>
    <recommendedName>
        <fullName evidence="1">Baseplate structural protein Gp10 C-terminal domain-containing protein</fullName>
    </recommendedName>
</protein>
<evidence type="ECO:0000313" key="2">
    <source>
        <dbReference type="EMBL" id="STY71316.1"/>
    </source>
</evidence>
<sequence length="551" mass="60010">MATKGKIKIYEDNNYNDFYPLTVSSQVVDLKTNVVNIIKETLNFRKANTSYNLNDKVILNKDFIGIYLICVKQGTTAKTDLSYLTDDVEDNEIIIDGTVKWKVHRSAGINSFKTTAFLDSAQNWKINNPILEKGQIALEEDTGFVKIGDGVNTWNFLSYIKDSKLDTKLDKNGTAQKAIKDELNNKIDETYIKKISVDGSTLTFTKGNNISNSITLQNGSYSLATQTNDGLMSKEDKIKLDNVNLNSEENQNTFSNISVGATIISADKKTDTLTLKSGQNINLSANNSDDSITIAFTGTVENANNAIKSKQDYLGQNIHETYIKNIQGNNNKLTIVKGNDASSIINIDNVPNAIKATQDSRGQKIDTTYIKNISVSDNTLTIYKGDGSATNLDIISFNQIYPVGAIYMSTISTNPATLFKVGNWEALPAGRVLLAQGTSTWGVNYSAGSTGGENKHTLTINELASHNHTGSATTSGSTHTHALTMQASHGKSGNGGVPRFSDGDIWSGYKTQNLSAAGEHSHAITINNSGGGQAHNNMQPYLSVYMWKRIS</sequence>
<organism evidence="2 3">
    <name type="scientific">Megamonas hypermegale</name>
    <dbReference type="NCBI Taxonomy" id="158847"/>
    <lineage>
        <taxon>Bacteria</taxon>
        <taxon>Bacillati</taxon>
        <taxon>Bacillota</taxon>
        <taxon>Negativicutes</taxon>
        <taxon>Selenomonadales</taxon>
        <taxon>Selenomonadaceae</taxon>
        <taxon>Megamonas</taxon>
    </lineage>
</organism>
<dbReference type="EMBL" id="UGPP01000001">
    <property type="protein sequence ID" value="STY71316.1"/>
    <property type="molecule type" value="Genomic_DNA"/>
</dbReference>
<evidence type="ECO:0000313" key="3">
    <source>
        <dbReference type="Proteomes" id="UP000255234"/>
    </source>
</evidence>
<dbReference type="InterPro" id="IPR053827">
    <property type="entry name" value="Gp10_C"/>
</dbReference>
<name>A0A378NTW6_9FIRM</name>
<feature type="domain" description="Baseplate structural protein Gp10 C-terminal" evidence="1">
    <location>
        <begin position="397"/>
        <end position="550"/>
    </location>
</feature>
<dbReference type="Proteomes" id="UP000255234">
    <property type="component" value="Unassembled WGS sequence"/>
</dbReference>
<dbReference type="AlphaFoldDB" id="A0A378NTW6"/>